<comment type="caution">
    <text evidence="1">The sequence shown here is derived from an EMBL/GenBank/DDBJ whole genome shotgun (WGS) entry which is preliminary data.</text>
</comment>
<protein>
    <submittedName>
        <fullName evidence="1">Uncharacterized protein</fullName>
    </submittedName>
</protein>
<gene>
    <name evidence="1" type="ORF">ERW49_09690</name>
</gene>
<accession>A0A4Q5KL78</accession>
<dbReference type="EMBL" id="SEZJ01000007">
    <property type="protein sequence ID" value="RYU46362.1"/>
    <property type="molecule type" value="Genomic_DNA"/>
</dbReference>
<organism evidence="1 2">
    <name type="scientific">Aliivibrio finisterrensis</name>
    <dbReference type="NCBI Taxonomy" id="511998"/>
    <lineage>
        <taxon>Bacteria</taxon>
        <taxon>Pseudomonadati</taxon>
        <taxon>Pseudomonadota</taxon>
        <taxon>Gammaproteobacteria</taxon>
        <taxon>Vibrionales</taxon>
        <taxon>Vibrionaceae</taxon>
        <taxon>Aliivibrio</taxon>
    </lineage>
</organism>
<evidence type="ECO:0000313" key="1">
    <source>
        <dbReference type="EMBL" id="RYU46362.1"/>
    </source>
</evidence>
<reference evidence="1 2" key="1">
    <citation type="submission" date="2019-02" db="EMBL/GenBank/DDBJ databases">
        <title>Genome sequences of Aliivibrio finisterrensis strains from farmed Atlantic salmon.</title>
        <authorList>
            <person name="Bowman J.P."/>
        </authorList>
    </citation>
    <scope>NUCLEOTIDE SEQUENCE [LARGE SCALE GENOMIC DNA]</scope>
    <source>
        <strain evidence="1 2">A32</strain>
    </source>
</reference>
<evidence type="ECO:0000313" key="2">
    <source>
        <dbReference type="Proteomes" id="UP000293465"/>
    </source>
</evidence>
<proteinExistence type="predicted"/>
<dbReference type="GeneID" id="56275323"/>
<dbReference type="AlphaFoldDB" id="A0A4Q5KL78"/>
<name>A0A4Q5KL78_9GAMM</name>
<sequence length="154" mass="17219">MYSRLFKLVFLLTLTGCVSTPYDEPISNNVATIKFSNQGRGDAEIFIYKDAQFCTGKQNAGKVDRLSYKELTLLGGEKQSFTFGYGFDDYNGVKSCSITATFTPKINGVYEVLMVSSYKGCVAYLYEFNNGKKISIEGEQRDYSSPVASDDWCE</sequence>
<dbReference type="Proteomes" id="UP000293465">
    <property type="component" value="Unassembled WGS sequence"/>
</dbReference>
<dbReference type="OrthoDB" id="7068001at2"/>
<dbReference type="RefSeq" id="WP_130087134.1">
    <property type="nucleotide sequence ID" value="NZ_SEZJ01000007.1"/>
</dbReference>